<sequence length="123" mass="12798">MDSMQEVVIVDGIRTAIGKYGGALASIRPDDLLAITYKALMERNGIDPTLLEDVYAGCSNQAGEDNRDVARMSTLLAGFPVSVPGITVNRLCASALSAVNEAAKSIIAGEGDVYIGSGVECMS</sequence>
<dbReference type="InterPro" id="IPR020616">
    <property type="entry name" value="Thiolase_N"/>
</dbReference>
<feature type="non-terminal residue" evidence="3">
    <location>
        <position position="123"/>
    </location>
</feature>
<dbReference type="Gene3D" id="3.40.47.10">
    <property type="match status" value="1"/>
</dbReference>
<evidence type="ECO:0000259" key="2">
    <source>
        <dbReference type="Pfam" id="PF00108"/>
    </source>
</evidence>
<evidence type="ECO:0000313" key="3">
    <source>
        <dbReference type="EMBL" id="SVD56917.1"/>
    </source>
</evidence>
<dbReference type="PROSITE" id="PS00098">
    <property type="entry name" value="THIOLASE_1"/>
    <property type="match status" value="1"/>
</dbReference>
<dbReference type="InterPro" id="IPR020615">
    <property type="entry name" value="Thiolase_acyl_enz_int_AS"/>
</dbReference>
<reference evidence="3" key="1">
    <citation type="submission" date="2018-05" db="EMBL/GenBank/DDBJ databases">
        <authorList>
            <person name="Lanie J.A."/>
            <person name="Ng W.-L."/>
            <person name="Kazmierczak K.M."/>
            <person name="Andrzejewski T.M."/>
            <person name="Davidsen T.M."/>
            <person name="Wayne K.J."/>
            <person name="Tettelin H."/>
            <person name="Glass J.I."/>
            <person name="Rusch D."/>
            <person name="Podicherti R."/>
            <person name="Tsui H.-C.T."/>
            <person name="Winkler M.E."/>
        </authorList>
    </citation>
    <scope>NUCLEOTIDE SEQUENCE</scope>
</reference>
<keyword evidence="1" id="KW-0808">Transferase</keyword>
<dbReference type="GO" id="GO:0016747">
    <property type="term" value="F:acyltransferase activity, transferring groups other than amino-acyl groups"/>
    <property type="evidence" value="ECO:0007669"/>
    <property type="project" value="InterPro"/>
</dbReference>
<protein>
    <recommendedName>
        <fullName evidence="2">Thiolase N-terminal domain-containing protein</fullName>
    </recommendedName>
</protein>
<name>A0A382WDM2_9ZZZZ</name>
<dbReference type="InterPro" id="IPR016039">
    <property type="entry name" value="Thiolase-like"/>
</dbReference>
<proteinExistence type="predicted"/>
<dbReference type="PANTHER" id="PTHR43365">
    <property type="entry name" value="BLR7806 PROTEIN"/>
    <property type="match status" value="1"/>
</dbReference>
<dbReference type="SUPFAM" id="SSF53901">
    <property type="entry name" value="Thiolase-like"/>
    <property type="match status" value="1"/>
</dbReference>
<dbReference type="Pfam" id="PF00108">
    <property type="entry name" value="Thiolase_N"/>
    <property type="match status" value="1"/>
</dbReference>
<gene>
    <name evidence="3" type="ORF">METZ01_LOCUS409771</name>
</gene>
<feature type="domain" description="Thiolase N-terminal" evidence="2">
    <location>
        <begin position="7"/>
        <end position="123"/>
    </location>
</feature>
<accession>A0A382WDM2</accession>
<dbReference type="AlphaFoldDB" id="A0A382WDM2"/>
<evidence type="ECO:0000256" key="1">
    <source>
        <dbReference type="ARBA" id="ARBA00022679"/>
    </source>
</evidence>
<dbReference type="EMBL" id="UINC01159048">
    <property type="protein sequence ID" value="SVD56917.1"/>
    <property type="molecule type" value="Genomic_DNA"/>
</dbReference>
<organism evidence="3">
    <name type="scientific">marine metagenome</name>
    <dbReference type="NCBI Taxonomy" id="408172"/>
    <lineage>
        <taxon>unclassified sequences</taxon>
        <taxon>metagenomes</taxon>
        <taxon>ecological metagenomes</taxon>
    </lineage>
</organism>
<dbReference type="PANTHER" id="PTHR43365:SF1">
    <property type="entry name" value="ACETYL-COA C-ACYLTRANSFERASE"/>
    <property type="match status" value="1"/>
</dbReference>